<evidence type="ECO:0000313" key="5">
    <source>
        <dbReference type="Proteomes" id="UP000494106"/>
    </source>
</evidence>
<dbReference type="InterPro" id="IPR029058">
    <property type="entry name" value="AB_hydrolase_fold"/>
</dbReference>
<reference evidence="4 5" key="1">
    <citation type="submission" date="2020-04" db="EMBL/GenBank/DDBJ databases">
        <authorList>
            <person name="Wallbank WR R."/>
            <person name="Pardo Diaz C."/>
            <person name="Kozak K."/>
            <person name="Martin S."/>
            <person name="Jiggins C."/>
            <person name="Moest M."/>
            <person name="Warren A I."/>
            <person name="Byers J.R.P. K."/>
            <person name="Montejo-Kovacevich G."/>
            <person name="Yen C E."/>
        </authorList>
    </citation>
    <scope>NUCLEOTIDE SEQUENCE [LARGE SCALE GENOMIC DNA]</scope>
</reference>
<evidence type="ECO:0000313" key="4">
    <source>
        <dbReference type="EMBL" id="CAB3228632.1"/>
    </source>
</evidence>
<accession>A0A8S0Z9X3</accession>
<proteinExistence type="inferred from homology"/>
<dbReference type="Gene3D" id="3.40.50.1820">
    <property type="entry name" value="alpha/beta hydrolase"/>
    <property type="match status" value="1"/>
</dbReference>
<dbReference type="PANTHER" id="PTHR43329">
    <property type="entry name" value="EPOXIDE HYDROLASE"/>
    <property type="match status" value="1"/>
</dbReference>
<dbReference type="GO" id="GO:0004301">
    <property type="term" value="F:epoxide hydrolase activity"/>
    <property type="evidence" value="ECO:0007669"/>
    <property type="project" value="UniProtKB-ARBA"/>
</dbReference>
<dbReference type="InterPro" id="IPR000073">
    <property type="entry name" value="AB_hydrolase_1"/>
</dbReference>
<comment type="caution">
    <text evidence="4">The sequence shown here is derived from an EMBL/GenBank/DDBJ whole genome shotgun (WGS) entry which is preliminary data.</text>
</comment>
<dbReference type="PRINTS" id="PR00412">
    <property type="entry name" value="EPOXHYDRLASE"/>
</dbReference>
<keyword evidence="5" id="KW-1185">Reference proteome</keyword>
<keyword evidence="1" id="KW-0378">Hydrolase</keyword>
<dbReference type="InterPro" id="IPR000639">
    <property type="entry name" value="Epox_hydrolase-like"/>
</dbReference>
<evidence type="ECO:0000256" key="1">
    <source>
        <dbReference type="ARBA" id="ARBA00022801"/>
    </source>
</evidence>
<evidence type="ECO:0000259" key="3">
    <source>
        <dbReference type="Pfam" id="PF00561"/>
    </source>
</evidence>
<dbReference type="SUPFAM" id="SSF53474">
    <property type="entry name" value="alpha/beta-Hydrolases"/>
    <property type="match status" value="1"/>
</dbReference>
<dbReference type="Pfam" id="PF00561">
    <property type="entry name" value="Abhydrolase_1"/>
    <property type="match status" value="1"/>
</dbReference>
<organism evidence="4 5">
    <name type="scientific">Arctia plantaginis</name>
    <name type="common">Wood tiger moth</name>
    <name type="synonym">Phalaena plantaginis</name>
    <dbReference type="NCBI Taxonomy" id="874455"/>
    <lineage>
        <taxon>Eukaryota</taxon>
        <taxon>Metazoa</taxon>
        <taxon>Ecdysozoa</taxon>
        <taxon>Arthropoda</taxon>
        <taxon>Hexapoda</taxon>
        <taxon>Insecta</taxon>
        <taxon>Pterygota</taxon>
        <taxon>Neoptera</taxon>
        <taxon>Endopterygota</taxon>
        <taxon>Lepidoptera</taxon>
        <taxon>Glossata</taxon>
        <taxon>Ditrysia</taxon>
        <taxon>Noctuoidea</taxon>
        <taxon>Erebidae</taxon>
        <taxon>Arctiinae</taxon>
        <taxon>Arctia</taxon>
    </lineage>
</organism>
<comment type="similarity">
    <text evidence="2">Belongs to the AB hydrolase superfamily. Epoxide hydrolase family.</text>
</comment>
<dbReference type="Proteomes" id="UP000494106">
    <property type="component" value="Unassembled WGS sequence"/>
</dbReference>
<dbReference type="OrthoDB" id="408373at2759"/>
<dbReference type="AlphaFoldDB" id="A0A8S0Z9X3"/>
<dbReference type="EMBL" id="CADEBC010000346">
    <property type="protein sequence ID" value="CAB3228632.1"/>
    <property type="molecule type" value="Genomic_DNA"/>
</dbReference>
<gene>
    <name evidence="4" type="ORF">APLA_LOCUS3716</name>
</gene>
<feature type="domain" description="AB hydrolase-1" evidence="3">
    <location>
        <begin position="59"/>
        <end position="303"/>
    </location>
</feature>
<protein>
    <recommendedName>
        <fullName evidence="3">AB hydrolase-1 domain-containing protein</fullName>
    </recommendedName>
</protein>
<name>A0A8S0Z9X3_ARCPL</name>
<sequence length="319" mass="37363">MLFVFALTYLKNPLRNPWAQKLKLEPPSKLTDPKYGVHKSLKVNNIVIHYVESGNPSKPLMLFLHGFPEFWYSWRHQIVEFQKDYWCVALDMRGYGDSARPEGVSSYKIDILIEDVRDLIRQLGSQKCILISHDWGGVIACRFRDKYPDMLSALIVLASVSSTAWCREIWTNPIQRKQSWYVFLYRAPLIAEKALAMNDLAMYETLMLFPGKSSTDKDDIDCYKYWFRKPYALTPPINYYRANFRFDIPDIEEHKENVPMLVAHAENDNYLSHSMLETMKKEYSSIETTIVKGTGHFLQQEDPEKVNILIRDFLAKHNM</sequence>
<evidence type="ECO:0000256" key="2">
    <source>
        <dbReference type="ARBA" id="ARBA00038334"/>
    </source>
</evidence>